<feature type="non-terminal residue" evidence="2">
    <location>
        <position position="203"/>
    </location>
</feature>
<keyword evidence="3" id="KW-1185">Reference proteome</keyword>
<accession>A0A3M7S5S4</accession>
<evidence type="ECO:0000256" key="1">
    <source>
        <dbReference type="SAM" id="MobiDB-lite"/>
    </source>
</evidence>
<dbReference type="AlphaFoldDB" id="A0A3M7S5S4"/>
<proteinExistence type="predicted"/>
<feature type="compositionally biased region" description="Basic and acidic residues" evidence="1">
    <location>
        <begin position="33"/>
        <end position="42"/>
    </location>
</feature>
<name>A0A3M7S5S4_BRAPC</name>
<reference evidence="2 3" key="1">
    <citation type="journal article" date="2018" name="Sci. Rep.">
        <title>Genomic signatures of local adaptation to the degree of environmental predictability in rotifers.</title>
        <authorList>
            <person name="Franch-Gras L."/>
            <person name="Hahn C."/>
            <person name="Garcia-Roger E.M."/>
            <person name="Carmona M.J."/>
            <person name="Serra M."/>
            <person name="Gomez A."/>
        </authorList>
    </citation>
    <scope>NUCLEOTIDE SEQUENCE [LARGE SCALE GENOMIC DNA]</scope>
    <source>
        <strain evidence="2">HYR1</strain>
    </source>
</reference>
<feature type="region of interest" description="Disordered" evidence="1">
    <location>
        <begin position="33"/>
        <end position="52"/>
    </location>
</feature>
<protein>
    <submittedName>
        <fullName evidence="2">Uncharacterized protein</fullName>
    </submittedName>
</protein>
<gene>
    <name evidence="2" type="ORF">BpHYR1_019953</name>
</gene>
<evidence type="ECO:0000313" key="3">
    <source>
        <dbReference type="Proteomes" id="UP000276133"/>
    </source>
</evidence>
<dbReference type="EMBL" id="REGN01001987">
    <property type="protein sequence ID" value="RNA31102.1"/>
    <property type="molecule type" value="Genomic_DNA"/>
</dbReference>
<comment type="caution">
    <text evidence="2">The sequence shown here is derived from an EMBL/GenBank/DDBJ whole genome shotgun (WGS) entry which is preliminary data.</text>
</comment>
<dbReference type="Proteomes" id="UP000276133">
    <property type="component" value="Unassembled WGS sequence"/>
</dbReference>
<sequence length="203" mass="23873">MDKINPIQKTVIVTIPMETVILNHHFDRGVFDNPSHKREASHADLNPNNEARNSYAIRAPNELKEGMDSDWLDITISLVVNRVLRRIINLDACRNEPIKGFDSFKRQLCDKFTNTVKFKFYSIVDYGEKVTQLVKQILPKTETSDDIDRLIQDRFVEGLYNQRLREKIRAKMLKMRQIETEKVYKIQDLIDYLLFWKASLSLV</sequence>
<organism evidence="2 3">
    <name type="scientific">Brachionus plicatilis</name>
    <name type="common">Marine rotifer</name>
    <name type="synonym">Brachionus muelleri</name>
    <dbReference type="NCBI Taxonomy" id="10195"/>
    <lineage>
        <taxon>Eukaryota</taxon>
        <taxon>Metazoa</taxon>
        <taxon>Spiralia</taxon>
        <taxon>Gnathifera</taxon>
        <taxon>Rotifera</taxon>
        <taxon>Eurotatoria</taxon>
        <taxon>Monogononta</taxon>
        <taxon>Pseudotrocha</taxon>
        <taxon>Ploima</taxon>
        <taxon>Brachionidae</taxon>
        <taxon>Brachionus</taxon>
    </lineage>
</organism>
<evidence type="ECO:0000313" key="2">
    <source>
        <dbReference type="EMBL" id="RNA31102.1"/>
    </source>
</evidence>
<dbReference type="OrthoDB" id="10193438at2759"/>